<keyword evidence="4" id="KW-1185">Reference proteome</keyword>
<dbReference type="PANTHER" id="PTHR24169:SF25">
    <property type="entry name" value="DORSAL-RELATED IMMUNITY FACTOR DIF-RELATED"/>
    <property type="match status" value="1"/>
</dbReference>
<dbReference type="GO" id="GO:0035206">
    <property type="term" value="P:regulation of hemocyte proliferation"/>
    <property type="evidence" value="ECO:0007669"/>
    <property type="project" value="UniProtKB-ARBA"/>
</dbReference>
<dbReference type="GO" id="GO:0034097">
    <property type="term" value="P:response to cytokine"/>
    <property type="evidence" value="ECO:0007669"/>
    <property type="project" value="TreeGrafter"/>
</dbReference>
<dbReference type="InterPro" id="IPR030492">
    <property type="entry name" value="RHD_CS"/>
</dbReference>
<dbReference type="FunFam" id="2.60.40.10:FF:000046">
    <property type="entry name" value="Nuclear factor NF-kappa-B p105 subunit"/>
    <property type="match status" value="1"/>
</dbReference>
<feature type="compositionally biased region" description="Polar residues" evidence="1">
    <location>
        <begin position="651"/>
        <end position="661"/>
    </location>
</feature>
<organism evidence="3 4">
    <name type="scientific">Clunio marinus</name>
    <dbReference type="NCBI Taxonomy" id="568069"/>
    <lineage>
        <taxon>Eukaryota</taxon>
        <taxon>Metazoa</taxon>
        <taxon>Ecdysozoa</taxon>
        <taxon>Arthropoda</taxon>
        <taxon>Hexapoda</taxon>
        <taxon>Insecta</taxon>
        <taxon>Pterygota</taxon>
        <taxon>Neoptera</taxon>
        <taxon>Endopterygota</taxon>
        <taxon>Diptera</taxon>
        <taxon>Nematocera</taxon>
        <taxon>Chironomoidea</taxon>
        <taxon>Chironomidae</taxon>
        <taxon>Clunio</taxon>
    </lineage>
</organism>
<dbReference type="InterPro" id="IPR008967">
    <property type="entry name" value="p53-like_TF_DNA-bd_sf"/>
</dbReference>
<sequence length="1150" mass="128490">MEDINNHGDLNFTEASGVSIHLSDVIAVIESTDPAAQRMFQNQDVTTQMANTNHSPININQENQPQQESLKPYVAIIEQPAPKALRFRYECEGRSAGSIPGANSTPDNKTYPTIQVKNYVGRAVVVVSCVTKDAPYKPHPHSLVGREGCRRGVCTLEINTDDMKLAFSNLGIQCVKKRDIEEALKTREEIRVDPYRTGYDHRNQPSSIDLNAVRLCFQVFLEGPQKGKFTTLVKPVVSEPIYDKKSMSDLVITKLSHCNALCNGGQEMILLCEKVAKEDIGIRFYEEAADGWEGFGEFQHSQVHKQVAISFRTPRFKAIDISEPVRVKVQLRRPSDGATSEPLDFEMLPLNEGRRGYWNIQRELKKRSATTDLFQQLLDDHDSFKIKVQEGGEDVTKVISQPLHEVVNLVTPVEENSKFIDNTTHDEKTINWLENAEFIIDTNNNENDQNLLNQSEDDKALNELLEQVAELDVIYQDHQLRRDTDMLENDLRNLDQSLPKEGEHQLMDMEDAFDFDDAATYTSLQKAFKHPLDISEGPPVPPKPGKFSDGTTFDLMLPPIVINPATPDILGCKRDVFENEKLPPLPPKRAKKVVESYTVDKENIVENKDDQNGISRHSSNRSLIQRTPSQIVIKSADVRRSPSHKLPPKPISTSANNSPKSSPKHATLPKTKKPGFFSKIFSRKKSKPDIGHEVGKDESIFADQETVSMIHFNPNDPNRESIRSTRSLKPTENKAAKPGKAVGRSVSSVSGKRPYLTPDIVHIPLKGDSSNSLPLRGSESNTHLSLPGNDFYERASTASLHPIDHKTISALQLADVPISDGDMELVAIADAQSLRNLCEGEYGITLDPSVDLTEAEHYALYTTLAPHATESEFDEASCYYQPVESGEILTPADAAKRLAENFLKQFMMRYTQVNEIRRKRQRSGDDAAVIAFKNSPVHDGPSYAQRGFNVINDQPVKIEPREQNTSPYLHFPGDYRDPSHSTPSPQPQQISPPMFSQVSPSPSPYNNNNHNMGQILQNQLQAPRVTTNNFQHQETHGNQIYTPNIQHTTFPSGSNSIWTNNINGNDPTISRAFFNNTIPSNAPTSSIFNQPLTPLLPNNLSANNEPMGSSILIDLDNQILNNLSGDLQCLSFSDFAMDSFSKTGEKVNKL</sequence>
<feature type="compositionally biased region" description="Low complexity" evidence="1">
    <location>
        <begin position="739"/>
        <end position="750"/>
    </location>
</feature>
<accession>A0A1J1I1E4</accession>
<dbReference type="PRINTS" id="PR00057">
    <property type="entry name" value="NFKBTNSCPFCT"/>
</dbReference>
<dbReference type="GO" id="GO:0001228">
    <property type="term" value="F:DNA-binding transcription activator activity, RNA polymerase II-specific"/>
    <property type="evidence" value="ECO:0007669"/>
    <property type="project" value="UniProtKB-ARBA"/>
</dbReference>
<dbReference type="GO" id="GO:0033554">
    <property type="term" value="P:cellular response to stress"/>
    <property type="evidence" value="ECO:0007669"/>
    <property type="project" value="TreeGrafter"/>
</dbReference>
<dbReference type="GO" id="GO:0045087">
    <property type="term" value="P:innate immune response"/>
    <property type="evidence" value="ECO:0007669"/>
    <property type="project" value="TreeGrafter"/>
</dbReference>
<feature type="region of interest" description="Disordered" evidence="1">
    <location>
        <begin position="954"/>
        <end position="1011"/>
    </location>
</feature>
<dbReference type="CDD" id="cd01177">
    <property type="entry name" value="IPT_NFkappaB"/>
    <property type="match status" value="1"/>
</dbReference>
<dbReference type="InterPro" id="IPR011539">
    <property type="entry name" value="RHD_DNA_bind_dom"/>
</dbReference>
<dbReference type="InterPro" id="IPR033926">
    <property type="entry name" value="IPT_NFkappaB"/>
</dbReference>
<protein>
    <submittedName>
        <fullName evidence="3">CLUMA_CG007684, isoform A</fullName>
    </submittedName>
</protein>
<feature type="region of interest" description="Disordered" evidence="1">
    <location>
        <begin position="711"/>
        <end position="750"/>
    </location>
</feature>
<dbReference type="GO" id="GO:0038061">
    <property type="term" value="P:non-canonical NF-kappaB signal transduction"/>
    <property type="evidence" value="ECO:0007669"/>
    <property type="project" value="TreeGrafter"/>
</dbReference>
<dbReference type="InterPro" id="IPR014756">
    <property type="entry name" value="Ig_E-set"/>
</dbReference>
<dbReference type="STRING" id="568069.A0A1J1I1E4"/>
<feature type="domain" description="RHD" evidence="2">
    <location>
        <begin position="69"/>
        <end position="248"/>
    </location>
</feature>
<dbReference type="EMBL" id="CVRI01000038">
    <property type="protein sequence ID" value="CRK94167.1"/>
    <property type="molecule type" value="Genomic_DNA"/>
</dbReference>
<dbReference type="GO" id="GO:0007249">
    <property type="term" value="P:canonical NF-kappaB signal transduction"/>
    <property type="evidence" value="ECO:0007669"/>
    <property type="project" value="TreeGrafter"/>
</dbReference>
<dbReference type="SMART" id="SM00429">
    <property type="entry name" value="IPT"/>
    <property type="match status" value="1"/>
</dbReference>
<evidence type="ECO:0000313" key="4">
    <source>
        <dbReference type="Proteomes" id="UP000183832"/>
    </source>
</evidence>
<dbReference type="GO" id="GO:0048935">
    <property type="term" value="P:peripheral nervous system neuron development"/>
    <property type="evidence" value="ECO:0007669"/>
    <property type="project" value="UniProtKB-ARBA"/>
</dbReference>
<dbReference type="PANTHER" id="PTHR24169">
    <property type="entry name" value="NUCLEAR FACTOR NF-KAPPA-B PROTEIN"/>
    <property type="match status" value="1"/>
</dbReference>
<dbReference type="GO" id="GO:0005737">
    <property type="term" value="C:cytoplasm"/>
    <property type="evidence" value="ECO:0007669"/>
    <property type="project" value="InterPro"/>
</dbReference>
<feature type="compositionally biased region" description="Polar residues" evidence="1">
    <location>
        <begin position="612"/>
        <end position="632"/>
    </location>
</feature>
<dbReference type="Proteomes" id="UP000183832">
    <property type="component" value="Unassembled WGS sequence"/>
</dbReference>
<dbReference type="InterPro" id="IPR000451">
    <property type="entry name" value="NFkB/Dor"/>
</dbReference>
<reference evidence="3 4" key="1">
    <citation type="submission" date="2015-04" db="EMBL/GenBank/DDBJ databases">
        <authorList>
            <person name="Syromyatnikov M.Y."/>
            <person name="Popov V.N."/>
        </authorList>
    </citation>
    <scope>NUCLEOTIDE SEQUENCE [LARGE SCALE GENOMIC DNA]</scope>
</reference>
<name>A0A1J1I1E4_9DIPT</name>
<feature type="region of interest" description="Disordered" evidence="1">
    <location>
        <begin position="767"/>
        <end position="787"/>
    </location>
</feature>
<dbReference type="InterPro" id="IPR032397">
    <property type="entry name" value="RHD_dimer"/>
</dbReference>
<evidence type="ECO:0000256" key="1">
    <source>
        <dbReference type="SAM" id="MobiDB-lite"/>
    </source>
</evidence>
<dbReference type="InterPro" id="IPR013783">
    <property type="entry name" value="Ig-like_fold"/>
</dbReference>
<dbReference type="OrthoDB" id="7881762at2759"/>
<dbReference type="Gene3D" id="2.60.40.340">
    <property type="entry name" value="Rel homology domain (RHD), DNA-binding domain"/>
    <property type="match status" value="1"/>
</dbReference>
<dbReference type="Pfam" id="PF16179">
    <property type="entry name" value="RHD_dimer"/>
    <property type="match status" value="1"/>
</dbReference>
<dbReference type="FunFam" id="2.60.40.340:FF:000006">
    <property type="entry name" value="Dorsal isoform 1-B"/>
    <property type="match status" value="1"/>
</dbReference>
<dbReference type="SUPFAM" id="SSF81296">
    <property type="entry name" value="E set domains"/>
    <property type="match status" value="1"/>
</dbReference>
<dbReference type="PROSITE" id="PS01204">
    <property type="entry name" value="REL_1"/>
    <property type="match status" value="1"/>
</dbReference>
<evidence type="ECO:0000313" key="3">
    <source>
        <dbReference type="EMBL" id="CRK94167.1"/>
    </source>
</evidence>
<feature type="compositionally biased region" description="Low complexity" evidence="1">
    <location>
        <begin position="980"/>
        <end position="1011"/>
    </location>
</feature>
<dbReference type="GO" id="GO:0005654">
    <property type="term" value="C:nucleoplasm"/>
    <property type="evidence" value="ECO:0007669"/>
    <property type="project" value="UniProtKB-ARBA"/>
</dbReference>
<dbReference type="GO" id="GO:0002225">
    <property type="term" value="P:positive regulation of antimicrobial peptide production"/>
    <property type="evidence" value="ECO:0007669"/>
    <property type="project" value="UniProtKB-ARBA"/>
</dbReference>
<dbReference type="CDD" id="cd07887">
    <property type="entry name" value="RHD-n_Dorsal_Dif"/>
    <property type="match status" value="1"/>
</dbReference>
<dbReference type="SUPFAM" id="SSF49417">
    <property type="entry name" value="p53-like transcription factors"/>
    <property type="match status" value="1"/>
</dbReference>
<proteinExistence type="predicted"/>
<dbReference type="AlphaFoldDB" id="A0A1J1I1E4"/>
<dbReference type="PROSITE" id="PS50254">
    <property type="entry name" value="REL_2"/>
    <property type="match status" value="1"/>
</dbReference>
<dbReference type="InterPro" id="IPR037059">
    <property type="entry name" value="RHD_DNA_bind_dom_sf"/>
</dbReference>
<dbReference type="Pfam" id="PF00554">
    <property type="entry name" value="RHD_DNA_bind"/>
    <property type="match status" value="1"/>
</dbReference>
<gene>
    <name evidence="3" type="ORF">CLUMA_CG007684</name>
</gene>
<feature type="region of interest" description="Disordered" evidence="1">
    <location>
        <begin position="604"/>
        <end position="676"/>
    </location>
</feature>
<dbReference type="GO" id="GO:0000978">
    <property type="term" value="F:RNA polymerase II cis-regulatory region sequence-specific DNA binding"/>
    <property type="evidence" value="ECO:0007669"/>
    <property type="project" value="TreeGrafter"/>
</dbReference>
<dbReference type="GO" id="GO:0008063">
    <property type="term" value="P:Toll signaling pathway"/>
    <property type="evidence" value="ECO:0007669"/>
    <property type="project" value="UniProtKB-ARBA"/>
</dbReference>
<dbReference type="InterPro" id="IPR002909">
    <property type="entry name" value="IPT_dom"/>
</dbReference>
<evidence type="ECO:0000259" key="2">
    <source>
        <dbReference type="PROSITE" id="PS50254"/>
    </source>
</evidence>
<feature type="compositionally biased region" description="Polar residues" evidence="1">
    <location>
        <begin position="768"/>
        <end position="784"/>
    </location>
</feature>
<dbReference type="Gene3D" id="2.60.40.10">
    <property type="entry name" value="Immunoglobulins"/>
    <property type="match status" value="1"/>
</dbReference>
<feature type="compositionally biased region" description="Basic and acidic residues" evidence="1">
    <location>
        <begin position="717"/>
        <end position="735"/>
    </location>
</feature>